<dbReference type="SUPFAM" id="SSF54768">
    <property type="entry name" value="dsRNA-binding domain-like"/>
    <property type="match status" value="1"/>
</dbReference>
<dbReference type="InterPro" id="IPR014720">
    <property type="entry name" value="dsRBD_dom"/>
</dbReference>
<evidence type="ECO:0000259" key="1">
    <source>
        <dbReference type="PROSITE" id="PS50137"/>
    </source>
</evidence>
<dbReference type="Gene3D" id="3.30.160.20">
    <property type="match status" value="1"/>
</dbReference>
<reference evidence="2" key="1">
    <citation type="submission" date="2019-08" db="EMBL/GenBank/DDBJ databases">
        <authorList>
            <person name="Kucharzyk K."/>
            <person name="Murdoch R.W."/>
            <person name="Higgins S."/>
            <person name="Loffler F."/>
        </authorList>
    </citation>
    <scope>NUCLEOTIDE SEQUENCE</scope>
</reference>
<feature type="domain" description="DRBM" evidence="1">
    <location>
        <begin position="1"/>
        <end position="32"/>
    </location>
</feature>
<proteinExistence type="predicted"/>
<dbReference type="Pfam" id="PF00035">
    <property type="entry name" value="dsrm"/>
    <property type="match status" value="1"/>
</dbReference>
<dbReference type="AlphaFoldDB" id="A0A645DNI6"/>
<comment type="caution">
    <text evidence="2">The sequence shown here is derived from an EMBL/GenBank/DDBJ whole genome shotgun (WGS) entry which is preliminary data.</text>
</comment>
<name>A0A645DNI6_9ZZZZ</name>
<dbReference type="PROSITE" id="PS50137">
    <property type="entry name" value="DS_RBD"/>
    <property type="match status" value="1"/>
</dbReference>
<protein>
    <recommendedName>
        <fullName evidence="1">DRBM domain-containing protein</fullName>
    </recommendedName>
</protein>
<gene>
    <name evidence="2" type="ORF">SDC9_137927</name>
</gene>
<organism evidence="2">
    <name type="scientific">bioreactor metagenome</name>
    <dbReference type="NCBI Taxonomy" id="1076179"/>
    <lineage>
        <taxon>unclassified sequences</taxon>
        <taxon>metagenomes</taxon>
        <taxon>ecological metagenomes</taxon>
    </lineage>
</organism>
<accession>A0A645DNI6</accession>
<evidence type="ECO:0000313" key="2">
    <source>
        <dbReference type="EMBL" id="MPM90805.1"/>
    </source>
</evidence>
<sequence>MLDEIILGTGEGNSKKKAEQAAAKNAFEKMVK</sequence>
<dbReference type="EMBL" id="VSSQ01037961">
    <property type="protein sequence ID" value="MPM90805.1"/>
    <property type="molecule type" value="Genomic_DNA"/>
</dbReference>